<protein>
    <recommendedName>
        <fullName evidence="3">F-box domain-containing protein</fullName>
    </recommendedName>
</protein>
<reference evidence="1 2" key="1">
    <citation type="submission" date="2019-10" db="EMBL/GenBank/DDBJ databases">
        <authorList>
            <person name="Palmer J.M."/>
        </authorList>
    </citation>
    <scope>NUCLEOTIDE SEQUENCE [LARGE SCALE GENOMIC DNA]</scope>
    <source>
        <strain evidence="1 2">TWF506</strain>
    </source>
</reference>
<dbReference type="EMBL" id="JAVHJM010000015">
    <property type="protein sequence ID" value="KAK6497245.1"/>
    <property type="molecule type" value="Genomic_DNA"/>
</dbReference>
<sequence>MASLYMPWLSQVAKSLSSFGLTSSPTTSAYSQDKVSLAPEVSIEAETAINAVPYELWAMIHDYLPTRDLKALSSCSKAHRERAIPLLYAHIRLSESSALDFENGSSKDRRSFVREVTFQELLDGVSIHETIHLCNVYCAALGMFPNIIGIHIPFATTTDYEASIPRAIARQLTKYQFFKNLHKLCFDGRPISYDDPKYNKWNTTKARLNKQEKEFLNDGPIDISNNEVWNDIFPKSLEVASGFSLGHTLFTHHFKTHFVRHYHYPRTFYFDSASTLKSLTLTMQNGFGRHSPAVVFPQVRFLRMAIRHGIDSKMMSIMGEMCPAVQHLHLEGLYADTDRPERLKETIVYYISIRDFKSLRTARIPWPYKQDRDPNRCGKWATVAILCHSVKYWTGYMSSASHMTSLRQVDFAKAEEQDIEIIPSYPPAPGPGPVERGVTEVLRLMREDGDDTNWGKDTTFTPSNPEHWEPYTYYKCH</sequence>
<dbReference type="AlphaFoldDB" id="A0AAN8NJD5"/>
<evidence type="ECO:0008006" key="3">
    <source>
        <dbReference type="Google" id="ProtNLM"/>
    </source>
</evidence>
<gene>
    <name evidence="1" type="ORF">TWF506_004719</name>
</gene>
<organism evidence="1 2">
    <name type="scientific">Arthrobotrys conoides</name>
    <dbReference type="NCBI Taxonomy" id="74498"/>
    <lineage>
        <taxon>Eukaryota</taxon>
        <taxon>Fungi</taxon>
        <taxon>Dikarya</taxon>
        <taxon>Ascomycota</taxon>
        <taxon>Pezizomycotina</taxon>
        <taxon>Orbiliomycetes</taxon>
        <taxon>Orbiliales</taxon>
        <taxon>Orbiliaceae</taxon>
        <taxon>Arthrobotrys</taxon>
    </lineage>
</organism>
<keyword evidence="2" id="KW-1185">Reference proteome</keyword>
<name>A0AAN8NJD5_9PEZI</name>
<proteinExistence type="predicted"/>
<evidence type="ECO:0000313" key="2">
    <source>
        <dbReference type="Proteomes" id="UP001307849"/>
    </source>
</evidence>
<dbReference type="Proteomes" id="UP001307849">
    <property type="component" value="Unassembled WGS sequence"/>
</dbReference>
<comment type="caution">
    <text evidence="1">The sequence shown here is derived from an EMBL/GenBank/DDBJ whole genome shotgun (WGS) entry which is preliminary data.</text>
</comment>
<accession>A0AAN8NJD5</accession>
<evidence type="ECO:0000313" key="1">
    <source>
        <dbReference type="EMBL" id="KAK6497245.1"/>
    </source>
</evidence>